<dbReference type="Proteomes" id="UP000654370">
    <property type="component" value="Unassembled WGS sequence"/>
</dbReference>
<comment type="similarity">
    <text evidence="1">Belongs to the NSA1 family.</text>
</comment>
<dbReference type="OrthoDB" id="18388at2759"/>
<dbReference type="PANTHER" id="PTHR16038:SF4">
    <property type="entry name" value="WD REPEAT-CONTAINING PROTEIN 74"/>
    <property type="match status" value="1"/>
</dbReference>
<dbReference type="PANTHER" id="PTHR16038">
    <property type="entry name" value="NOP SEVEN ASSOCIATED PROTEIN 1"/>
    <property type="match status" value="1"/>
</dbReference>
<dbReference type="Gene3D" id="2.130.10.10">
    <property type="entry name" value="YVTN repeat-like/Quinoprotein amine dehydrogenase"/>
    <property type="match status" value="1"/>
</dbReference>
<dbReference type="EMBL" id="JAEPQZ010000003">
    <property type="protein sequence ID" value="KAG2183262.1"/>
    <property type="molecule type" value="Genomic_DNA"/>
</dbReference>
<dbReference type="SUPFAM" id="SSF50978">
    <property type="entry name" value="WD40 repeat-like"/>
    <property type="match status" value="1"/>
</dbReference>
<evidence type="ECO:0000256" key="2">
    <source>
        <dbReference type="ARBA" id="ARBA00011187"/>
    </source>
</evidence>
<feature type="compositionally biased region" description="Basic and acidic residues" evidence="4">
    <location>
        <begin position="31"/>
        <end position="44"/>
    </location>
</feature>
<evidence type="ECO:0000313" key="6">
    <source>
        <dbReference type="Proteomes" id="UP000654370"/>
    </source>
</evidence>
<evidence type="ECO:0000313" key="5">
    <source>
        <dbReference type="EMBL" id="KAG2183262.1"/>
    </source>
</evidence>
<feature type="region of interest" description="Disordered" evidence="4">
    <location>
        <begin position="24"/>
        <end position="46"/>
    </location>
</feature>
<dbReference type="InterPro" id="IPR015943">
    <property type="entry name" value="WD40/YVTN_repeat-like_dom_sf"/>
</dbReference>
<dbReference type="InterPro" id="IPR036322">
    <property type="entry name" value="WD40_repeat_dom_sf"/>
</dbReference>
<organism evidence="5 6">
    <name type="scientific">Mortierella isabellina</name>
    <name type="common">Filamentous fungus</name>
    <name type="synonym">Umbelopsis isabellina</name>
    <dbReference type="NCBI Taxonomy" id="91625"/>
    <lineage>
        <taxon>Eukaryota</taxon>
        <taxon>Fungi</taxon>
        <taxon>Fungi incertae sedis</taxon>
        <taxon>Mucoromycota</taxon>
        <taxon>Mucoromycotina</taxon>
        <taxon>Umbelopsidomycetes</taxon>
        <taxon>Umbelopsidales</taxon>
        <taxon>Umbelopsidaceae</taxon>
        <taxon>Umbelopsis</taxon>
    </lineage>
</organism>
<accession>A0A8H7UIS2</accession>
<dbReference type="GO" id="GO:0030687">
    <property type="term" value="C:preribosome, large subunit precursor"/>
    <property type="evidence" value="ECO:0007669"/>
    <property type="project" value="TreeGrafter"/>
</dbReference>
<reference evidence="5" key="1">
    <citation type="submission" date="2020-12" db="EMBL/GenBank/DDBJ databases">
        <title>Metabolic potential, ecology and presence of endohyphal bacteria is reflected in genomic diversity of Mucoromycotina.</title>
        <authorList>
            <person name="Muszewska A."/>
            <person name="Okrasinska A."/>
            <person name="Steczkiewicz K."/>
            <person name="Drgas O."/>
            <person name="Orlowska M."/>
            <person name="Perlinska-Lenart U."/>
            <person name="Aleksandrzak-Piekarczyk T."/>
            <person name="Szatraj K."/>
            <person name="Zielenkiewicz U."/>
            <person name="Pilsyk S."/>
            <person name="Malc E."/>
            <person name="Mieczkowski P."/>
            <person name="Kruszewska J.S."/>
            <person name="Biernat P."/>
            <person name="Pawlowska J."/>
        </authorList>
    </citation>
    <scope>NUCLEOTIDE SEQUENCE</scope>
    <source>
        <strain evidence="5">WA0000067209</strain>
    </source>
</reference>
<dbReference type="AlphaFoldDB" id="A0A8H7UIS2"/>
<evidence type="ECO:0000256" key="1">
    <source>
        <dbReference type="ARBA" id="ARBA00007861"/>
    </source>
</evidence>
<comment type="subunit">
    <text evidence="2">Component of the pre-66S ribosomal particle.</text>
</comment>
<feature type="region of interest" description="Disordered" evidence="4">
    <location>
        <begin position="380"/>
        <end position="407"/>
    </location>
</feature>
<sequence>MRYFTGDESGLVKSIVFPLPVVEKKVKKQKSQTDKDEEKPKEGPKTQINVFGTVNKEEAVEKMAWATINDEKMLVIARKNGKIQFMSPEDGSIIRELIDENVCVGAKKEGTFIGLSVEDDLLFTASSNGQICWTDLNTDTKTTTVITSLGKDLTCARLHPQLGHILAVGGKERELTLYDMNVLSGKTDAITGIETSSTNNTTKYKKQKENEKGQIFQAKNVKNDYLDLRVPVWITDLQFVNAEATMIAVSTHYHQIRVYDIKAARRPVLDVEVGKTPIKRMSVGVTLDQVLYADTTNDFGAVELKHGKVVAQYKGQTGATTAFCSAIDNETKETVVVSVSLDRFLRVHETSSIHRKLLNKAYLKQRLTAVLVDESYEVEKPVDEEAKEEDDLWSSMSTTSSKRKNRS</sequence>
<protein>
    <recommendedName>
        <fullName evidence="3">Ribosome biogenesis protein NSA1</fullName>
    </recommendedName>
</protein>
<keyword evidence="6" id="KW-1185">Reference proteome</keyword>
<comment type="caution">
    <text evidence="5">The sequence shown here is derived from an EMBL/GenBank/DDBJ whole genome shotgun (WGS) entry which is preliminary data.</text>
</comment>
<proteinExistence type="inferred from homology"/>
<name>A0A8H7UIS2_MORIS</name>
<dbReference type="CDD" id="cd22857">
    <property type="entry name" value="WDR74"/>
    <property type="match status" value="1"/>
</dbReference>
<dbReference type="GO" id="GO:0005730">
    <property type="term" value="C:nucleolus"/>
    <property type="evidence" value="ECO:0007669"/>
    <property type="project" value="InterPro"/>
</dbReference>
<evidence type="ECO:0000256" key="3">
    <source>
        <dbReference type="ARBA" id="ARBA00014234"/>
    </source>
</evidence>
<evidence type="ECO:0000256" key="4">
    <source>
        <dbReference type="SAM" id="MobiDB-lite"/>
    </source>
</evidence>
<dbReference type="InterPro" id="IPR037379">
    <property type="entry name" value="WDR74/Nsa1"/>
</dbReference>
<dbReference type="GO" id="GO:0042273">
    <property type="term" value="P:ribosomal large subunit biogenesis"/>
    <property type="evidence" value="ECO:0007669"/>
    <property type="project" value="InterPro"/>
</dbReference>
<gene>
    <name evidence="5" type="ORF">INT43_006266</name>
</gene>